<name>A0ABN2YXV2_9MICC</name>
<proteinExistence type="predicted"/>
<protein>
    <submittedName>
        <fullName evidence="1">Uncharacterized protein</fullName>
    </submittedName>
</protein>
<keyword evidence="2" id="KW-1185">Reference proteome</keyword>
<accession>A0ABN2YXV2</accession>
<dbReference type="Proteomes" id="UP001500102">
    <property type="component" value="Unassembled WGS sequence"/>
</dbReference>
<evidence type="ECO:0000313" key="2">
    <source>
        <dbReference type="Proteomes" id="UP001500102"/>
    </source>
</evidence>
<dbReference type="EMBL" id="BAAAQB010000025">
    <property type="protein sequence ID" value="GAA2133076.1"/>
    <property type="molecule type" value="Genomic_DNA"/>
</dbReference>
<gene>
    <name evidence="1" type="ORF">GCM10009825_15750</name>
</gene>
<sequence length="64" mass="6823">MPAGYGHNILLCGLTLKVVYCGFKYGGHPGPSLIHPLRAQPLLRPHIQARPAVFHPGAPDVSNA</sequence>
<reference evidence="1 2" key="1">
    <citation type="journal article" date="2019" name="Int. J. Syst. Evol. Microbiol.">
        <title>The Global Catalogue of Microorganisms (GCM) 10K type strain sequencing project: providing services to taxonomists for standard genome sequencing and annotation.</title>
        <authorList>
            <consortium name="The Broad Institute Genomics Platform"/>
            <consortium name="The Broad Institute Genome Sequencing Center for Infectious Disease"/>
            <person name="Wu L."/>
            <person name="Ma J."/>
        </authorList>
    </citation>
    <scope>NUCLEOTIDE SEQUENCE [LARGE SCALE GENOMIC DNA]</scope>
    <source>
        <strain evidence="1 2">JCM 15921</strain>
    </source>
</reference>
<comment type="caution">
    <text evidence="1">The sequence shown here is derived from an EMBL/GenBank/DDBJ whole genome shotgun (WGS) entry which is preliminary data.</text>
</comment>
<evidence type="ECO:0000313" key="1">
    <source>
        <dbReference type="EMBL" id="GAA2133076.1"/>
    </source>
</evidence>
<organism evidence="1 2">
    <name type="scientific">Arthrobacter humicola</name>
    <dbReference type="NCBI Taxonomy" id="409291"/>
    <lineage>
        <taxon>Bacteria</taxon>
        <taxon>Bacillati</taxon>
        <taxon>Actinomycetota</taxon>
        <taxon>Actinomycetes</taxon>
        <taxon>Micrococcales</taxon>
        <taxon>Micrococcaceae</taxon>
        <taxon>Arthrobacter</taxon>
    </lineage>
</organism>